<sequence length="474" mass="53260">MTLLFFLLVSVVPMQAAASSSVKATIPPFPLKINGQEMDLLHSKYPFLFYKDITYLPLTWNNLQALGIESQWSEAEGLIIWANRNYPVPIRETPPEQDLTDAKRKSGTFSALLSDGPITMNAISIKNASEPYPFLSYQDVTYMPLTWRFVHDILQIDIRWSEKDGLHLIGGQNVFGSLLGDDDQSLYFYSMLSADPAKSVIKMNKSSYALEWKGREDLDKLLGSRSESTTPPPLGGKPVELQRKDRDLYYGDLKIYTLTDSDVWEAADFGPPVHTYTEYSAGDQGVIISINLRLPLPVIGPNYGSTYNIWVKDGKATILKDFRNKLDRVIPNPDGTVWIAAARLPGRNMYIPGTAILGLIDREGNIRTVNEQLDEADVLALGLTNPALPNPAAEDGSLYAVFLGRKKDFSEQDSAGLYKLNTKLEAVRLSDYANGEFYLDKNRTIYIQHANNTIENWTAGETRSWFDYELARME</sequence>
<keyword evidence="3" id="KW-1185">Reference proteome</keyword>
<evidence type="ECO:0000313" key="3">
    <source>
        <dbReference type="Proteomes" id="UP000250369"/>
    </source>
</evidence>
<protein>
    <recommendedName>
        <fullName evidence="4">Copper amine oxidase-like N-terminal domain-containing protein</fullName>
    </recommendedName>
</protein>
<organism evidence="2 3">
    <name type="scientific">Paenibacillus contaminans</name>
    <dbReference type="NCBI Taxonomy" id="450362"/>
    <lineage>
        <taxon>Bacteria</taxon>
        <taxon>Bacillati</taxon>
        <taxon>Bacillota</taxon>
        <taxon>Bacilli</taxon>
        <taxon>Bacillales</taxon>
        <taxon>Paenibacillaceae</taxon>
        <taxon>Paenibacillus</taxon>
    </lineage>
</organism>
<dbReference type="AlphaFoldDB" id="A0A329MCI4"/>
<feature type="chain" id="PRO_5038406352" description="Copper amine oxidase-like N-terminal domain-containing protein" evidence="1">
    <location>
        <begin position="25"/>
        <end position="474"/>
    </location>
</feature>
<proteinExistence type="predicted"/>
<dbReference type="EMBL" id="QMFB01000018">
    <property type="protein sequence ID" value="RAV17779.1"/>
    <property type="molecule type" value="Genomic_DNA"/>
</dbReference>
<gene>
    <name evidence="2" type="ORF">DQG23_26700</name>
</gene>
<evidence type="ECO:0000313" key="2">
    <source>
        <dbReference type="EMBL" id="RAV17779.1"/>
    </source>
</evidence>
<feature type="signal peptide" evidence="1">
    <location>
        <begin position="1"/>
        <end position="24"/>
    </location>
</feature>
<accession>A0A329MCI4</accession>
<reference evidence="2 3" key="1">
    <citation type="journal article" date="2009" name="Int. J. Syst. Evol. Microbiol.">
        <title>Paenibacillus contaminans sp. nov., isolated from a contaminated laboratory plate.</title>
        <authorList>
            <person name="Chou J.H."/>
            <person name="Lee J.H."/>
            <person name="Lin M.C."/>
            <person name="Chang P.S."/>
            <person name="Arun A.B."/>
            <person name="Young C.C."/>
            <person name="Chen W.M."/>
        </authorList>
    </citation>
    <scope>NUCLEOTIDE SEQUENCE [LARGE SCALE GENOMIC DNA]</scope>
    <source>
        <strain evidence="2 3">CKOBP-6</strain>
    </source>
</reference>
<comment type="caution">
    <text evidence="2">The sequence shown here is derived from an EMBL/GenBank/DDBJ whole genome shotgun (WGS) entry which is preliminary data.</text>
</comment>
<name>A0A329MCI4_9BACL</name>
<keyword evidence="1" id="KW-0732">Signal</keyword>
<evidence type="ECO:0000256" key="1">
    <source>
        <dbReference type="SAM" id="SignalP"/>
    </source>
</evidence>
<dbReference type="OrthoDB" id="2572860at2"/>
<evidence type="ECO:0008006" key="4">
    <source>
        <dbReference type="Google" id="ProtNLM"/>
    </source>
</evidence>
<dbReference type="Proteomes" id="UP000250369">
    <property type="component" value="Unassembled WGS sequence"/>
</dbReference>